<dbReference type="EMBL" id="JABEND010000013">
    <property type="protein sequence ID" value="NNG37400.1"/>
    <property type="molecule type" value="Genomic_DNA"/>
</dbReference>
<proteinExistence type="predicted"/>
<reference evidence="4 5" key="1">
    <citation type="submission" date="2020-05" db="EMBL/GenBank/DDBJ databases">
        <title>Nakamurella sp. DB0629 isolated from air conditioner.</title>
        <authorList>
            <person name="Kim D.H."/>
            <person name="Kim D.-U."/>
        </authorList>
    </citation>
    <scope>NUCLEOTIDE SEQUENCE [LARGE SCALE GENOMIC DNA]</scope>
    <source>
        <strain evidence="4 5">DB0629</strain>
    </source>
</reference>
<comment type="caution">
    <text evidence="4">The sequence shown here is derived from an EMBL/GenBank/DDBJ whole genome shotgun (WGS) entry which is preliminary data.</text>
</comment>
<name>A0A849AG15_9ACTN</name>
<keyword evidence="2" id="KW-1133">Transmembrane helix</keyword>
<feature type="domain" description="DUF3566" evidence="3">
    <location>
        <begin position="46"/>
        <end position="161"/>
    </location>
</feature>
<keyword evidence="2" id="KW-0812">Transmembrane</keyword>
<gene>
    <name evidence="4" type="ORF">HKD39_17165</name>
</gene>
<organism evidence="4 5">
    <name type="scientific">Nakamurella aerolata</name>
    <dbReference type="NCBI Taxonomy" id="1656892"/>
    <lineage>
        <taxon>Bacteria</taxon>
        <taxon>Bacillati</taxon>
        <taxon>Actinomycetota</taxon>
        <taxon>Actinomycetes</taxon>
        <taxon>Nakamurellales</taxon>
        <taxon>Nakamurellaceae</taxon>
        <taxon>Nakamurella</taxon>
    </lineage>
</organism>
<evidence type="ECO:0000313" key="4">
    <source>
        <dbReference type="EMBL" id="NNG37400.1"/>
    </source>
</evidence>
<feature type="compositionally biased region" description="Low complexity" evidence="1">
    <location>
        <begin position="7"/>
        <end position="33"/>
    </location>
</feature>
<evidence type="ECO:0000256" key="1">
    <source>
        <dbReference type="SAM" id="MobiDB-lite"/>
    </source>
</evidence>
<dbReference type="Proteomes" id="UP000562984">
    <property type="component" value="Unassembled WGS sequence"/>
</dbReference>
<feature type="transmembrane region" description="Helical" evidence="2">
    <location>
        <begin position="63"/>
        <end position="86"/>
    </location>
</feature>
<keyword evidence="5" id="KW-1185">Reference proteome</keyword>
<evidence type="ECO:0000259" key="3">
    <source>
        <dbReference type="Pfam" id="PF12089"/>
    </source>
</evidence>
<evidence type="ECO:0000313" key="5">
    <source>
        <dbReference type="Proteomes" id="UP000562984"/>
    </source>
</evidence>
<sequence>MTAARQTGSPAPAAPAGAQLPQGAPAPTTAGSAPRRRARPTKRPPRLASLQLKRIDPWTVLKISLVVSIVMFFVWMIAVGILYLVLNGMNVWTQVNETYQTLSTSGASEGAALITPTRVFIVAGVVGAINIVLFTLLATVAAFVYNAAAGMAGGVELTLSERD</sequence>
<accession>A0A849AG15</accession>
<dbReference type="InterPro" id="IPR021949">
    <property type="entry name" value="DUF3566_TM"/>
</dbReference>
<dbReference type="Pfam" id="PF12089">
    <property type="entry name" value="DUF3566"/>
    <property type="match status" value="1"/>
</dbReference>
<dbReference type="RefSeq" id="WP_171201099.1">
    <property type="nucleotide sequence ID" value="NZ_JABEND010000013.1"/>
</dbReference>
<feature type="region of interest" description="Disordered" evidence="1">
    <location>
        <begin position="1"/>
        <end position="46"/>
    </location>
</feature>
<evidence type="ECO:0000256" key="2">
    <source>
        <dbReference type="SAM" id="Phobius"/>
    </source>
</evidence>
<feature type="compositionally biased region" description="Basic residues" evidence="1">
    <location>
        <begin position="34"/>
        <end position="45"/>
    </location>
</feature>
<dbReference type="AlphaFoldDB" id="A0A849AG15"/>
<feature type="transmembrane region" description="Helical" evidence="2">
    <location>
        <begin position="119"/>
        <end position="145"/>
    </location>
</feature>
<keyword evidence="2" id="KW-0472">Membrane</keyword>
<protein>
    <submittedName>
        <fullName evidence="4">DUF3566 domain-containing protein</fullName>
    </submittedName>
</protein>